<evidence type="ECO:0000313" key="2">
    <source>
        <dbReference type="EMBL" id="EHQ01765.1"/>
    </source>
</evidence>
<dbReference type="InterPro" id="IPR006342">
    <property type="entry name" value="FkbM_mtfrase"/>
</dbReference>
<dbReference type="PANTHER" id="PTHR34009">
    <property type="entry name" value="PROTEIN STAR"/>
    <property type="match status" value="1"/>
</dbReference>
<dbReference type="GO" id="GO:0005737">
    <property type="term" value="C:cytoplasm"/>
    <property type="evidence" value="ECO:0007669"/>
    <property type="project" value="GOC"/>
</dbReference>
<evidence type="ECO:0000259" key="1">
    <source>
        <dbReference type="Pfam" id="PF05050"/>
    </source>
</evidence>
<protein>
    <recommendedName>
        <fullName evidence="1">Methyltransferase FkbM domain-containing protein</fullName>
    </recommendedName>
</protein>
<dbReference type="GO" id="GO:0006888">
    <property type="term" value="P:endoplasmic reticulum to Golgi vesicle-mediated transport"/>
    <property type="evidence" value="ECO:0007669"/>
    <property type="project" value="TreeGrafter"/>
</dbReference>
<dbReference type="Pfam" id="PF05050">
    <property type="entry name" value="Methyltransf_21"/>
    <property type="match status" value="1"/>
</dbReference>
<dbReference type="GO" id="GO:0016197">
    <property type="term" value="P:endosomal transport"/>
    <property type="evidence" value="ECO:0007669"/>
    <property type="project" value="TreeGrafter"/>
</dbReference>
<dbReference type="Gene3D" id="3.40.50.150">
    <property type="entry name" value="Vaccinia Virus protein VP39"/>
    <property type="match status" value="1"/>
</dbReference>
<organism evidence="2 3">
    <name type="scientific">Gillisia limnaea (strain DSM 15749 / LMG 21470 / R-8282)</name>
    <dbReference type="NCBI Taxonomy" id="865937"/>
    <lineage>
        <taxon>Bacteria</taxon>
        <taxon>Pseudomonadati</taxon>
        <taxon>Bacteroidota</taxon>
        <taxon>Flavobacteriia</taxon>
        <taxon>Flavobacteriales</taxon>
        <taxon>Flavobacteriaceae</taxon>
        <taxon>Gillisia</taxon>
    </lineage>
</organism>
<accession>H2BVA0</accession>
<dbReference type="OrthoDB" id="9801609at2"/>
<dbReference type="PANTHER" id="PTHR34009:SF2">
    <property type="entry name" value="PROTEIN STAR"/>
    <property type="match status" value="1"/>
</dbReference>
<keyword evidence="3" id="KW-1185">Reference proteome</keyword>
<proteinExistence type="predicted"/>
<feature type="domain" description="Methyltransferase FkbM" evidence="1">
    <location>
        <begin position="89"/>
        <end position="248"/>
    </location>
</feature>
<dbReference type="STRING" id="865937.Gilli_1090"/>
<sequence>MIIFKMKKIFTKSITKLFGALGYSLIRVDSMKKYNNLIPQVEEFNFIKSYPFNASNYLKYNDSSKAQLKQDLFVLMKLDFKRNGFFVEFGATDGISLSNTYLLEKEFGWQGILAEPGKVWHEKLFKNRGVPIEKSCIWSSSEEQLIFKEVKLASLSTLQGFGEDDNHSKSRTDAINYKVNTLSLLDFLTKYNAPPIIDYISIDTEGSELEILKNFDFKKFKFRVMTIEHNYMAIRKEIYKLLTSNGYKRIHEEFSHFDDWYILNEV</sequence>
<dbReference type="InterPro" id="IPR053202">
    <property type="entry name" value="EGF_Rcpt_Signaling_Reg"/>
</dbReference>
<dbReference type="EMBL" id="JH594606">
    <property type="protein sequence ID" value="EHQ01765.1"/>
    <property type="molecule type" value="Genomic_DNA"/>
</dbReference>
<gene>
    <name evidence="2" type="ORF">Gilli_1090</name>
</gene>
<dbReference type="eggNOG" id="COG1215">
    <property type="taxonomic scope" value="Bacteria"/>
</dbReference>
<dbReference type="Proteomes" id="UP000003844">
    <property type="component" value="Unassembled WGS sequence"/>
</dbReference>
<dbReference type="GO" id="GO:0005886">
    <property type="term" value="C:plasma membrane"/>
    <property type="evidence" value="ECO:0007669"/>
    <property type="project" value="TreeGrafter"/>
</dbReference>
<dbReference type="HOGENOM" id="CLU_049570_1_0_10"/>
<dbReference type="SUPFAM" id="SSF53335">
    <property type="entry name" value="S-adenosyl-L-methionine-dependent methyltransferases"/>
    <property type="match status" value="1"/>
</dbReference>
<name>H2BVA0_GILLR</name>
<reference evidence="3" key="1">
    <citation type="journal article" date="2012" name="Stand. Genomic Sci.">
        <title>Genome sequence of the Antarctic rhodopsins-containing flavobacterium Gillisia limnaea type strain (R-8282(T)).</title>
        <authorList>
            <person name="Riedel T."/>
            <person name="Held B."/>
            <person name="Nolan M."/>
            <person name="Lucas S."/>
            <person name="Lapidus A."/>
            <person name="Tice H."/>
            <person name="Del Rio T.G."/>
            <person name="Cheng J.F."/>
            <person name="Han C."/>
            <person name="Tapia R."/>
            <person name="Goodwin L.A."/>
            <person name="Pitluck S."/>
            <person name="Liolios K."/>
            <person name="Mavromatis K."/>
            <person name="Pagani I."/>
            <person name="Ivanova N."/>
            <person name="Mikhailova N."/>
            <person name="Pati A."/>
            <person name="Chen A."/>
            <person name="Palaniappan K."/>
            <person name="Land M."/>
            <person name="Rohde M."/>
            <person name="Tindall B.J."/>
            <person name="Detter J.C."/>
            <person name="Goker M."/>
            <person name="Bristow J."/>
            <person name="Eisen J.A."/>
            <person name="Markowitz V."/>
            <person name="Hugenholtz P."/>
            <person name="Kyrpides N.C."/>
            <person name="Klenk H.P."/>
            <person name="Woyke T."/>
        </authorList>
    </citation>
    <scope>NUCLEOTIDE SEQUENCE [LARGE SCALE GENOMIC DNA]</scope>
    <source>
        <strain evidence="3">DSM 15749 / LMG 21470 / R-8282</strain>
    </source>
</reference>
<dbReference type="InterPro" id="IPR029063">
    <property type="entry name" value="SAM-dependent_MTases_sf"/>
</dbReference>
<evidence type="ECO:0000313" key="3">
    <source>
        <dbReference type="Proteomes" id="UP000003844"/>
    </source>
</evidence>
<dbReference type="AlphaFoldDB" id="H2BVA0"/>